<evidence type="ECO:0000313" key="3">
    <source>
        <dbReference type="Proteomes" id="UP001214638"/>
    </source>
</evidence>
<proteinExistence type="predicted"/>
<dbReference type="Proteomes" id="UP001214638">
    <property type="component" value="Unassembled WGS sequence"/>
</dbReference>
<sequence>MNGLIHCVALVLGVFANLARSQCTEFLTLDIANIDANQFRIVDGNGKRLVIPINDDPRHDRCIGDVADGQQLITPHVGAECEYRAVYLTNLGVDPNSPQGSELLVDENDKTQLVQVHTRTHGQLYRLRFFKTRAGKYIEAEFHLVPLDICGWDFDNFHLAETTEGISYTPKHLIAIGSIVCEDKELLPYSPFIYSRSVKQQDNLWIVSTTPVIGSPFDQVLLPLSPDSGEYRVHYINGETLDLSLGPDHYYMVASECGDDCIFYDGCSDVSFIIDAVTQKDEVIFFDPEVHCLDAKLETFGNERHLSIYVKYRTIEKPSVWFFISSDNGPFNEPSLGPQTLDVASAELPAHVQSEDSGNVVTYTVIPRHRLHYVIATVVSNGHVIFDYRHDLEKLRNVKVEVMDNVVAILIEYAFGHPQRLLYQIDEDGTIAPFKPNPLVLDLSDFMESDAFKVNELSPQVYKITTASPLHKIGTIVLGDFVVYPNQFLIHQTECVYSNNDLYLTSTMYNGAEVRLKYTMQDILNPIESCQVFVEQHKESIALDISKYATFANDPMLHVESSDLYMRVQVKDPFTRVIGTVSFANKVLIPQDNDAVERQIYLGGNGILENIHIKTCNVDGDCYIQSFTASIKDCKISFSKSTKQAVPLDLDPNAQLPLEIHLVDFGAAKFFRIKDEFAATHKIGNVNFKEMLLEAEKPNVDVRLVNLQVKRHDDIFSGLYKLMDIGILSKFTCRHELNVTGNNPNVTNTLAPLEPLTINTNLCGPRERAISVRYHYGVYTFNVPWSRTAAYSLEKISFETSNHDTIHLVQAEDPKDNLSSRVFVRMHNGHESGAFTLQVNQDDDEPAHYLCNVLDLDDFTVSRIDAHTPHDVYRQLYHAVTVHDASPHEAAL</sequence>
<keyword evidence="1" id="KW-0732">Signal</keyword>
<evidence type="ECO:0000313" key="2">
    <source>
        <dbReference type="EMBL" id="KAK2197936.1"/>
    </source>
</evidence>
<feature type="chain" id="PRO_5041969959" description="6-Cys domain-containing protein" evidence="1">
    <location>
        <begin position="22"/>
        <end position="892"/>
    </location>
</feature>
<accession>A0AAD9UQE1</accession>
<dbReference type="EMBL" id="JALLKP010000001">
    <property type="protein sequence ID" value="KAK2197936.1"/>
    <property type="molecule type" value="Genomic_DNA"/>
</dbReference>
<dbReference type="GeneID" id="94335237"/>
<organism evidence="2 3">
    <name type="scientific">Babesia duncani</name>
    <dbReference type="NCBI Taxonomy" id="323732"/>
    <lineage>
        <taxon>Eukaryota</taxon>
        <taxon>Sar</taxon>
        <taxon>Alveolata</taxon>
        <taxon>Apicomplexa</taxon>
        <taxon>Aconoidasida</taxon>
        <taxon>Piroplasmida</taxon>
        <taxon>Babesiidae</taxon>
        <taxon>Babesia</taxon>
    </lineage>
</organism>
<evidence type="ECO:0008006" key="4">
    <source>
        <dbReference type="Google" id="ProtNLM"/>
    </source>
</evidence>
<keyword evidence="3" id="KW-1185">Reference proteome</keyword>
<dbReference type="RefSeq" id="XP_067804778.1">
    <property type="nucleotide sequence ID" value="XM_067945987.1"/>
</dbReference>
<dbReference type="AlphaFoldDB" id="A0AAD9UQE1"/>
<reference evidence="2" key="1">
    <citation type="journal article" date="2023" name="Nat. Microbiol.">
        <title>Babesia duncani multi-omics identifies virulence factors and drug targets.</title>
        <authorList>
            <person name="Singh P."/>
            <person name="Lonardi S."/>
            <person name="Liang Q."/>
            <person name="Vydyam P."/>
            <person name="Khabirova E."/>
            <person name="Fang T."/>
            <person name="Gihaz S."/>
            <person name="Thekkiniath J."/>
            <person name="Munshi M."/>
            <person name="Abel S."/>
            <person name="Ciampossin L."/>
            <person name="Batugedara G."/>
            <person name="Gupta M."/>
            <person name="Lu X.M."/>
            <person name="Lenz T."/>
            <person name="Chakravarty S."/>
            <person name="Cornillot E."/>
            <person name="Hu Y."/>
            <person name="Ma W."/>
            <person name="Gonzalez L.M."/>
            <person name="Sanchez S."/>
            <person name="Estrada K."/>
            <person name="Sanchez-Flores A."/>
            <person name="Montero E."/>
            <person name="Harb O.S."/>
            <person name="Le Roch K.G."/>
            <person name="Mamoun C.B."/>
        </authorList>
    </citation>
    <scope>NUCLEOTIDE SEQUENCE</scope>
    <source>
        <strain evidence="2">WA1</strain>
    </source>
</reference>
<name>A0AAD9UQE1_9APIC</name>
<gene>
    <name evidence="2" type="ORF">BdWA1_000939</name>
</gene>
<protein>
    <recommendedName>
        <fullName evidence="4">6-Cys domain-containing protein</fullName>
    </recommendedName>
</protein>
<dbReference type="KEGG" id="bdw:94335237"/>
<comment type="caution">
    <text evidence="2">The sequence shown here is derived from an EMBL/GenBank/DDBJ whole genome shotgun (WGS) entry which is preliminary data.</text>
</comment>
<feature type="signal peptide" evidence="1">
    <location>
        <begin position="1"/>
        <end position="21"/>
    </location>
</feature>
<evidence type="ECO:0000256" key="1">
    <source>
        <dbReference type="SAM" id="SignalP"/>
    </source>
</evidence>